<evidence type="ECO:0000256" key="4">
    <source>
        <dbReference type="ARBA" id="ARBA00023163"/>
    </source>
</evidence>
<dbReference type="SUPFAM" id="SSF46785">
    <property type="entry name" value="Winged helix' DNA-binding domain"/>
    <property type="match status" value="1"/>
</dbReference>
<protein>
    <submittedName>
        <fullName evidence="6">DNA-binding transcriptional regulator, LysR family</fullName>
    </submittedName>
</protein>
<dbReference type="CDD" id="cd05466">
    <property type="entry name" value="PBP2_LTTR_substrate"/>
    <property type="match status" value="1"/>
</dbReference>
<dbReference type="Gene3D" id="3.40.190.10">
    <property type="entry name" value="Periplasmic binding protein-like II"/>
    <property type="match status" value="2"/>
</dbReference>
<dbReference type="GO" id="GO:0003677">
    <property type="term" value="F:DNA binding"/>
    <property type="evidence" value="ECO:0007669"/>
    <property type="project" value="UniProtKB-KW"/>
</dbReference>
<name>A0A1M5BRF7_9CLOT</name>
<evidence type="ECO:0000259" key="5">
    <source>
        <dbReference type="PROSITE" id="PS50931"/>
    </source>
</evidence>
<dbReference type="SUPFAM" id="SSF53850">
    <property type="entry name" value="Periplasmic binding protein-like II"/>
    <property type="match status" value="1"/>
</dbReference>
<dbReference type="Pfam" id="PF03466">
    <property type="entry name" value="LysR_substrate"/>
    <property type="match status" value="1"/>
</dbReference>
<dbReference type="PANTHER" id="PTHR30419:SF8">
    <property type="entry name" value="NITROGEN ASSIMILATION TRANSCRIPTIONAL ACTIVATOR-RELATED"/>
    <property type="match status" value="1"/>
</dbReference>
<evidence type="ECO:0000313" key="6">
    <source>
        <dbReference type="EMBL" id="SHF45006.1"/>
    </source>
</evidence>
<dbReference type="GO" id="GO:0003700">
    <property type="term" value="F:DNA-binding transcription factor activity"/>
    <property type="evidence" value="ECO:0007669"/>
    <property type="project" value="InterPro"/>
</dbReference>
<evidence type="ECO:0000256" key="2">
    <source>
        <dbReference type="ARBA" id="ARBA00023015"/>
    </source>
</evidence>
<evidence type="ECO:0000313" key="7">
    <source>
        <dbReference type="Proteomes" id="UP000184245"/>
    </source>
</evidence>
<dbReference type="InterPro" id="IPR036390">
    <property type="entry name" value="WH_DNA-bd_sf"/>
</dbReference>
<dbReference type="FunFam" id="1.10.10.10:FF:000001">
    <property type="entry name" value="LysR family transcriptional regulator"/>
    <property type="match status" value="1"/>
</dbReference>
<dbReference type="GO" id="GO:0005829">
    <property type="term" value="C:cytosol"/>
    <property type="evidence" value="ECO:0007669"/>
    <property type="project" value="TreeGrafter"/>
</dbReference>
<reference evidence="6 7" key="1">
    <citation type="submission" date="2016-11" db="EMBL/GenBank/DDBJ databases">
        <authorList>
            <person name="Jaros S."/>
            <person name="Januszkiewicz K."/>
            <person name="Wedrychowicz H."/>
        </authorList>
    </citation>
    <scope>NUCLEOTIDE SEQUENCE [LARGE SCALE GENOMIC DNA]</scope>
    <source>
        <strain evidence="6 7">DSM 17459</strain>
    </source>
</reference>
<keyword evidence="2" id="KW-0805">Transcription regulation</keyword>
<dbReference type="PRINTS" id="PR00039">
    <property type="entry name" value="HTHLYSR"/>
</dbReference>
<dbReference type="Proteomes" id="UP000184245">
    <property type="component" value="Unassembled WGS sequence"/>
</dbReference>
<dbReference type="InterPro" id="IPR036388">
    <property type="entry name" value="WH-like_DNA-bd_sf"/>
</dbReference>
<keyword evidence="7" id="KW-1185">Reference proteome</keyword>
<dbReference type="InterPro" id="IPR050950">
    <property type="entry name" value="HTH-type_LysR_regulators"/>
</dbReference>
<dbReference type="InterPro" id="IPR000847">
    <property type="entry name" value="LysR_HTH_N"/>
</dbReference>
<dbReference type="PROSITE" id="PS50931">
    <property type="entry name" value="HTH_LYSR"/>
    <property type="match status" value="1"/>
</dbReference>
<evidence type="ECO:0000256" key="1">
    <source>
        <dbReference type="ARBA" id="ARBA00009437"/>
    </source>
</evidence>
<keyword evidence="3 6" id="KW-0238">DNA-binding</keyword>
<dbReference type="EMBL" id="FQVI01000029">
    <property type="protein sequence ID" value="SHF45006.1"/>
    <property type="molecule type" value="Genomic_DNA"/>
</dbReference>
<evidence type="ECO:0000256" key="3">
    <source>
        <dbReference type="ARBA" id="ARBA00023125"/>
    </source>
</evidence>
<dbReference type="AlphaFoldDB" id="A0A1M5BRF7"/>
<dbReference type="Gene3D" id="1.10.10.10">
    <property type="entry name" value="Winged helix-like DNA-binding domain superfamily/Winged helix DNA-binding domain"/>
    <property type="match status" value="1"/>
</dbReference>
<comment type="similarity">
    <text evidence="1">Belongs to the LysR transcriptional regulatory family.</text>
</comment>
<dbReference type="STRING" id="1122155.SAMN02745158_03790"/>
<sequence>MKMTLQNLKYIIEIADSNSFSRAAKNLYVSQSTLSTAVQEVEQSLGIRLFHRSNRGVTLTFDGEDFIRYAREIVEKSEYLENRYQTKNLLLMHFSVSCQHLPFAVRAFNKMLNELELSNFDFAIRECNTASVIHDVASARSEIGILSSTEDHLEALRKNLSSYDLDYTQLAVLPCYIFIRSKHPLAHKKHLSLKDMESFPFVTYDQENSHSHLTEEILFYNILSRNIHVSDRCTKIALIRNTDCFSIGSDLTNSNADAFHKGLGEIIPIPLEEPLGFLHAGYITKKQYPLSQTGISYLEHLRHEIAAL</sequence>
<dbReference type="RefSeq" id="WP_242946808.1">
    <property type="nucleotide sequence ID" value="NZ_FQVI01000029.1"/>
</dbReference>
<proteinExistence type="inferred from homology"/>
<organism evidence="6 7">
    <name type="scientific">Lactonifactor longoviformis DSM 17459</name>
    <dbReference type="NCBI Taxonomy" id="1122155"/>
    <lineage>
        <taxon>Bacteria</taxon>
        <taxon>Bacillati</taxon>
        <taxon>Bacillota</taxon>
        <taxon>Clostridia</taxon>
        <taxon>Eubacteriales</taxon>
        <taxon>Clostridiaceae</taxon>
        <taxon>Lactonifactor</taxon>
    </lineage>
</organism>
<dbReference type="InterPro" id="IPR005119">
    <property type="entry name" value="LysR_subst-bd"/>
</dbReference>
<dbReference type="Pfam" id="PF00126">
    <property type="entry name" value="HTH_1"/>
    <property type="match status" value="1"/>
</dbReference>
<dbReference type="PANTHER" id="PTHR30419">
    <property type="entry name" value="HTH-TYPE TRANSCRIPTIONAL REGULATOR YBHD"/>
    <property type="match status" value="1"/>
</dbReference>
<gene>
    <name evidence="6" type="ORF">SAMN02745158_03790</name>
</gene>
<keyword evidence="4" id="KW-0804">Transcription</keyword>
<feature type="domain" description="HTH lysR-type" evidence="5">
    <location>
        <begin position="3"/>
        <end position="60"/>
    </location>
</feature>
<accession>A0A1M5BRF7</accession>